<evidence type="ECO:0000256" key="1">
    <source>
        <dbReference type="ARBA" id="ARBA00004370"/>
    </source>
</evidence>
<dbReference type="PANTHER" id="PTHR37820:SF1">
    <property type="entry name" value="CELL DIVISION PROTEIN FTSQ"/>
    <property type="match status" value="1"/>
</dbReference>
<evidence type="ECO:0000256" key="8">
    <source>
        <dbReference type="SAM" id="Coils"/>
    </source>
</evidence>
<evidence type="ECO:0000256" key="9">
    <source>
        <dbReference type="SAM" id="MobiDB-lite"/>
    </source>
</evidence>
<gene>
    <name evidence="12" type="ORF">HMPREF3186_00450</name>
</gene>
<evidence type="ECO:0000313" key="13">
    <source>
        <dbReference type="Proteomes" id="UP000070355"/>
    </source>
</evidence>
<evidence type="ECO:0000256" key="5">
    <source>
        <dbReference type="ARBA" id="ARBA00022989"/>
    </source>
</evidence>
<feature type="coiled-coil region" evidence="8">
    <location>
        <begin position="159"/>
        <end position="193"/>
    </location>
</feature>
<keyword evidence="5 10" id="KW-1133">Transmembrane helix</keyword>
<accession>A0A134A3E5</accession>
<feature type="compositionally biased region" description="Basic and acidic residues" evidence="9">
    <location>
        <begin position="266"/>
        <end position="278"/>
    </location>
</feature>
<dbReference type="PROSITE" id="PS51779">
    <property type="entry name" value="POTRA"/>
    <property type="match status" value="1"/>
</dbReference>
<keyword evidence="6 10" id="KW-0472">Membrane</keyword>
<dbReference type="OrthoDB" id="2990367at2"/>
<dbReference type="InterPro" id="IPR005548">
    <property type="entry name" value="Cell_div_FtsQ/DivIB_C"/>
</dbReference>
<feature type="domain" description="POTRA" evidence="11">
    <location>
        <begin position="54"/>
        <end position="123"/>
    </location>
</feature>
<dbReference type="Pfam" id="PF08478">
    <property type="entry name" value="POTRA_1"/>
    <property type="match status" value="1"/>
</dbReference>
<evidence type="ECO:0000256" key="10">
    <source>
        <dbReference type="SAM" id="Phobius"/>
    </source>
</evidence>
<evidence type="ECO:0000313" key="12">
    <source>
        <dbReference type="EMBL" id="KXB62225.1"/>
    </source>
</evidence>
<dbReference type="GO" id="GO:0051301">
    <property type="term" value="P:cell division"/>
    <property type="evidence" value="ECO:0007669"/>
    <property type="project" value="UniProtKB-KW"/>
</dbReference>
<protein>
    <submittedName>
        <fullName evidence="12">POTRA domain protein, FtsQ-type</fullName>
    </submittedName>
</protein>
<evidence type="ECO:0000259" key="11">
    <source>
        <dbReference type="PROSITE" id="PS51779"/>
    </source>
</evidence>
<keyword evidence="7" id="KW-0131">Cell cycle</keyword>
<dbReference type="PATRIC" id="fig|1379.3.peg.446"/>
<organism evidence="12 13">
    <name type="scientific">Gemella haemolysans</name>
    <dbReference type="NCBI Taxonomy" id="1379"/>
    <lineage>
        <taxon>Bacteria</taxon>
        <taxon>Bacillati</taxon>
        <taxon>Bacillota</taxon>
        <taxon>Bacilli</taxon>
        <taxon>Bacillales</taxon>
        <taxon>Gemellaceae</taxon>
        <taxon>Gemella</taxon>
    </lineage>
</organism>
<evidence type="ECO:0000256" key="7">
    <source>
        <dbReference type="ARBA" id="ARBA00023306"/>
    </source>
</evidence>
<comment type="caution">
    <text evidence="12">The sequence shown here is derived from an EMBL/GenBank/DDBJ whole genome shotgun (WGS) entry which is preliminary data.</text>
</comment>
<dbReference type="Proteomes" id="UP000070355">
    <property type="component" value="Unassembled WGS sequence"/>
</dbReference>
<dbReference type="InterPro" id="IPR050487">
    <property type="entry name" value="FtsQ_DivIB"/>
</dbReference>
<keyword evidence="8" id="KW-0175">Coiled coil</keyword>
<evidence type="ECO:0000256" key="6">
    <source>
        <dbReference type="ARBA" id="ARBA00023136"/>
    </source>
</evidence>
<proteinExistence type="predicted"/>
<evidence type="ECO:0000256" key="2">
    <source>
        <dbReference type="ARBA" id="ARBA00022475"/>
    </source>
</evidence>
<dbReference type="AlphaFoldDB" id="A0A134A3E5"/>
<evidence type="ECO:0000256" key="3">
    <source>
        <dbReference type="ARBA" id="ARBA00022618"/>
    </source>
</evidence>
<dbReference type="STRING" id="1379.HMPREF3186_00450"/>
<comment type="subcellular location">
    <subcellularLocation>
        <location evidence="1">Membrane</location>
    </subcellularLocation>
</comment>
<feature type="compositionally biased region" description="Polar residues" evidence="9">
    <location>
        <begin position="312"/>
        <end position="321"/>
    </location>
</feature>
<feature type="transmembrane region" description="Helical" evidence="10">
    <location>
        <begin position="32"/>
        <end position="54"/>
    </location>
</feature>
<reference evidence="13" key="1">
    <citation type="submission" date="2016-01" db="EMBL/GenBank/DDBJ databases">
        <authorList>
            <person name="Mitreva M."/>
            <person name="Pepin K.H."/>
            <person name="Mihindukulasuriya K.A."/>
            <person name="Fulton R."/>
            <person name="Fronick C."/>
            <person name="O'Laughlin M."/>
            <person name="Miner T."/>
            <person name="Herter B."/>
            <person name="Rosa B.A."/>
            <person name="Cordes M."/>
            <person name="Tomlinson C."/>
            <person name="Wollam A."/>
            <person name="Palsikar V.B."/>
            <person name="Mardis E.R."/>
            <person name="Wilson R.K."/>
        </authorList>
    </citation>
    <scope>NUCLEOTIDE SEQUENCE [LARGE SCALE GENOMIC DNA]</scope>
    <source>
        <strain evidence="13">DNF01167</strain>
    </source>
</reference>
<name>A0A134A3E5_9BACL</name>
<feature type="compositionally biased region" description="Low complexity" evidence="9">
    <location>
        <begin position="292"/>
        <end position="311"/>
    </location>
</feature>
<dbReference type="Gene3D" id="3.10.20.310">
    <property type="entry name" value="membrane protein fhac"/>
    <property type="match status" value="1"/>
</dbReference>
<keyword evidence="4 10" id="KW-0812">Transmembrane</keyword>
<evidence type="ECO:0000256" key="4">
    <source>
        <dbReference type="ARBA" id="ARBA00022692"/>
    </source>
</evidence>
<dbReference type="EMBL" id="LSDC01000024">
    <property type="protein sequence ID" value="KXB62225.1"/>
    <property type="molecule type" value="Genomic_DNA"/>
</dbReference>
<keyword evidence="3" id="KW-0132">Cell division</keyword>
<dbReference type="Pfam" id="PF03799">
    <property type="entry name" value="FtsQ_DivIB_C"/>
    <property type="match status" value="1"/>
</dbReference>
<keyword evidence="2" id="KW-1003">Cell membrane</keyword>
<dbReference type="GO" id="GO:0005886">
    <property type="term" value="C:plasma membrane"/>
    <property type="evidence" value="ECO:0007669"/>
    <property type="project" value="TreeGrafter"/>
</dbReference>
<dbReference type="PANTHER" id="PTHR37820">
    <property type="entry name" value="CELL DIVISION PROTEIN DIVIB"/>
    <property type="match status" value="1"/>
</dbReference>
<feature type="region of interest" description="Disordered" evidence="9">
    <location>
        <begin position="262"/>
        <end position="321"/>
    </location>
</feature>
<dbReference type="InterPro" id="IPR034746">
    <property type="entry name" value="POTRA"/>
</dbReference>
<dbReference type="InterPro" id="IPR013685">
    <property type="entry name" value="POTRA_FtsQ_type"/>
</dbReference>
<sequence>MNKKNQKLLTKINNEKRRSSLEKIKRKKRRELIFIVTLFLIVIAVFTLLFSNYLKLKTIDVEGNNQITKEEILEAGNINNNLRTWSIKDEEIQKNIQSRFEIFKSVSVQSKLPSTIKVKVEEYNFIAQNKKEDGSIEIIMENGIPYSGKIRNNYNLPILENFKDDSDKLDEIYRNLNNLKEEVRLQISEIINDDGDNITIYMKDGQKVKALRASFSDKLNYYDEISKYIEDKNNTTLNLINGAYLETPKSEKRRNDSIKQLLARQGLKDEKSSKSNKEESEETEVVEKNNKTENSTTNYKTTTSKNIKNTEQQSVNNNKNE</sequence>
<dbReference type="RefSeq" id="WP_060913729.1">
    <property type="nucleotide sequence ID" value="NZ_KQ959930.1"/>
</dbReference>
<dbReference type="Gene3D" id="3.40.50.10960">
    <property type="match status" value="1"/>
</dbReference>